<keyword evidence="4" id="KW-1185">Reference proteome</keyword>
<accession>A0A4S4BLE7</accession>
<organism evidence="3 4">
    <name type="scientific">Cohnella fermenti</name>
    <dbReference type="NCBI Taxonomy" id="2565925"/>
    <lineage>
        <taxon>Bacteria</taxon>
        <taxon>Bacillati</taxon>
        <taxon>Bacillota</taxon>
        <taxon>Bacilli</taxon>
        <taxon>Bacillales</taxon>
        <taxon>Paenibacillaceae</taxon>
        <taxon>Cohnella</taxon>
    </lineage>
</organism>
<evidence type="ECO:0000256" key="1">
    <source>
        <dbReference type="PIRSR" id="PIRSR018571-1"/>
    </source>
</evidence>
<protein>
    <submittedName>
        <fullName evidence="3">Sigma-E processing peptidase SpoIIGA</fullName>
    </submittedName>
</protein>
<keyword evidence="2" id="KW-1133">Transmembrane helix</keyword>
<evidence type="ECO:0000256" key="2">
    <source>
        <dbReference type="SAM" id="Phobius"/>
    </source>
</evidence>
<keyword evidence="2" id="KW-0472">Membrane</keyword>
<sequence length="319" mass="34755">MTVYVDLVFLTNLAVDGTVLLLTAKVRKLRPKRRRVALSSALGAAYAALMFLVSVPYLYSFAGKLLVSVLMLLCAFGYGGALRFVRLFVAFYVVNFATLGGVIGTSFLLARSGSPWEGMTLTEDGGLLLGWQMQLGLFAAAFGLSAWLFRGASAATEQQMKLEALLVDVVVTVDGERWSCRGLVDTGNRLYDPLTRIPVMMMEASIWKDKLPSGWAQRIQNEPADRLIAELDGSGEAEFPWGDRLRLIPYRSLNGVSRLLLAIKPDSVAIVLGSQERIYRRVLIGMDGGSISPDGTYRAIVHPDLGMTDSTPSIPSQPA</sequence>
<comment type="caution">
    <text evidence="3">The sequence shown here is derived from an EMBL/GenBank/DDBJ whole genome shotgun (WGS) entry which is preliminary data.</text>
</comment>
<dbReference type="RefSeq" id="WP_136371835.1">
    <property type="nucleotide sequence ID" value="NZ_SSOB01000030.1"/>
</dbReference>
<dbReference type="EMBL" id="SSOB01000030">
    <property type="protein sequence ID" value="THF75585.1"/>
    <property type="molecule type" value="Genomic_DNA"/>
</dbReference>
<keyword evidence="2" id="KW-0812">Transmembrane</keyword>
<name>A0A4S4BLE7_9BACL</name>
<dbReference type="Pfam" id="PF03419">
    <property type="entry name" value="Peptidase_U4"/>
    <property type="match status" value="1"/>
</dbReference>
<dbReference type="GO" id="GO:0030436">
    <property type="term" value="P:asexual sporulation"/>
    <property type="evidence" value="ECO:0007669"/>
    <property type="project" value="InterPro"/>
</dbReference>
<dbReference type="NCBIfam" id="TIGR02854">
    <property type="entry name" value="spore_II_GA"/>
    <property type="match status" value="1"/>
</dbReference>
<dbReference type="InterPro" id="IPR005081">
    <property type="entry name" value="SpoIIGA"/>
</dbReference>
<feature type="transmembrane region" description="Helical" evidence="2">
    <location>
        <begin position="89"/>
        <end position="109"/>
    </location>
</feature>
<feature type="transmembrane region" description="Helical" evidence="2">
    <location>
        <begin position="6"/>
        <end position="24"/>
    </location>
</feature>
<gene>
    <name evidence="3" type="primary">spoIIGA</name>
    <name evidence="3" type="ORF">E6C55_21245</name>
</gene>
<feature type="transmembrane region" description="Helical" evidence="2">
    <location>
        <begin position="36"/>
        <end position="59"/>
    </location>
</feature>
<proteinExistence type="predicted"/>
<dbReference type="Proteomes" id="UP000310636">
    <property type="component" value="Unassembled WGS sequence"/>
</dbReference>
<dbReference type="OrthoDB" id="2690199at2"/>
<dbReference type="GO" id="GO:0006508">
    <property type="term" value="P:proteolysis"/>
    <property type="evidence" value="ECO:0007669"/>
    <property type="project" value="InterPro"/>
</dbReference>
<dbReference type="PIRSF" id="PIRSF018571">
    <property type="entry name" value="SpoIIGA"/>
    <property type="match status" value="1"/>
</dbReference>
<reference evidence="3 4" key="1">
    <citation type="submission" date="2019-04" db="EMBL/GenBank/DDBJ databases">
        <title>Cohnella sp. nov. isolated from preserved vegetables.</title>
        <authorList>
            <person name="Lin S.-Y."/>
            <person name="Hung M.-H."/>
            <person name="Young C.-C."/>
        </authorList>
    </citation>
    <scope>NUCLEOTIDE SEQUENCE [LARGE SCALE GENOMIC DNA]</scope>
    <source>
        <strain evidence="3 4">CC-MHH1044</strain>
    </source>
</reference>
<dbReference type="AlphaFoldDB" id="A0A4S4BLE7"/>
<feature type="transmembrane region" description="Helical" evidence="2">
    <location>
        <begin position="65"/>
        <end position="82"/>
    </location>
</feature>
<dbReference type="GO" id="GO:0004190">
    <property type="term" value="F:aspartic-type endopeptidase activity"/>
    <property type="evidence" value="ECO:0007669"/>
    <property type="project" value="InterPro"/>
</dbReference>
<evidence type="ECO:0000313" key="3">
    <source>
        <dbReference type="EMBL" id="THF75585.1"/>
    </source>
</evidence>
<feature type="active site" evidence="1">
    <location>
        <position position="185"/>
    </location>
</feature>
<feature type="transmembrane region" description="Helical" evidence="2">
    <location>
        <begin position="129"/>
        <end position="149"/>
    </location>
</feature>
<evidence type="ECO:0000313" key="4">
    <source>
        <dbReference type="Proteomes" id="UP000310636"/>
    </source>
</evidence>